<evidence type="ECO:0000256" key="12">
    <source>
        <dbReference type="ARBA" id="ARBA00049244"/>
    </source>
</evidence>
<dbReference type="EMBL" id="JACIEZ010000021">
    <property type="protein sequence ID" value="MBB4067359.1"/>
    <property type="molecule type" value="Genomic_DNA"/>
</dbReference>
<dbReference type="AlphaFoldDB" id="A0A7W6NN46"/>
<comment type="subcellular location">
    <subcellularLocation>
        <location evidence="1 13">Cytoplasm</location>
    </subcellularLocation>
</comment>
<comment type="function">
    <text evidence="13">DNA polymerase involved in damage-induced mutagenesis and translesion synthesis (TLS). It is not the major replicative DNA polymerase.</text>
</comment>
<evidence type="ECO:0000256" key="2">
    <source>
        <dbReference type="ARBA" id="ARBA00007391"/>
    </source>
</evidence>
<dbReference type="GO" id="GO:0003676">
    <property type="term" value="F:nucleic acid binding"/>
    <property type="evidence" value="ECO:0007669"/>
    <property type="project" value="InterPro"/>
</dbReference>
<dbReference type="Pfam" id="PF07733">
    <property type="entry name" value="DNA_pol3_alpha"/>
    <property type="match status" value="1"/>
</dbReference>
<accession>A0A7W6NN46</accession>
<keyword evidence="5 13" id="KW-0963">Cytoplasm</keyword>
<dbReference type="PANTHER" id="PTHR32294:SF4">
    <property type="entry name" value="ERROR-PRONE DNA POLYMERASE"/>
    <property type="match status" value="1"/>
</dbReference>
<evidence type="ECO:0000256" key="10">
    <source>
        <dbReference type="ARBA" id="ARBA00022932"/>
    </source>
</evidence>
<dbReference type="GO" id="GO:0009432">
    <property type="term" value="P:SOS response"/>
    <property type="evidence" value="ECO:0007669"/>
    <property type="project" value="UniProtKB-ARBA"/>
</dbReference>
<evidence type="ECO:0000256" key="5">
    <source>
        <dbReference type="ARBA" id="ARBA00022490"/>
    </source>
</evidence>
<dbReference type="CDD" id="cd04485">
    <property type="entry name" value="DnaE_OBF"/>
    <property type="match status" value="1"/>
</dbReference>
<dbReference type="PANTHER" id="PTHR32294">
    <property type="entry name" value="DNA POLYMERASE III SUBUNIT ALPHA"/>
    <property type="match status" value="1"/>
</dbReference>
<dbReference type="Pfam" id="PF14579">
    <property type="entry name" value="HHH_6"/>
    <property type="match status" value="1"/>
</dbReference>
<organism evidence="16 17">
    <name type="scientific">Gellertiella hungarica</name>
    <dbReference type="NCBI Taxonomy" id="1572859"/>
    <lineage>
        <taxon>Bacteria</taxon>
        <taxon>Pseudomonadati</taxon>
        <taxon>Pseudomonadota</taxon>
        <taxon>Alphaproteobacteria</taxon>
        <taxon>Hyphomicrobiales</taxon>
        <taxon>Rhizobiaceae</taxon>
        <taxon>Gellertiella</taxon>
    </lineage>
</organism>
<dbReference type="SMART" id="SM00481">
    <property type="entry name" value="POLIIIAc"/>
    <property type="match status" value="1"/>
</dbReference>
<evidence type="ECO:0000256" key="9">
    <source>
        <dbReference type="ARBA" id="ARBA00022763"/>
    </source>
</evidence>
<keyword evidence="8 13" id="KW-0235">DNA replication</keyword>
<evidence type="ECO:0000313" key="16">
    <source>
        <dbReference type="EMBL" id="MBB4067359.1"/>
    </source>
</evidence>
<dbReference type="InterPro" id="IPR040982">
    <property type="entry name" value="DNA_pol3_finger"/>
</dbReference>
<dbReference type="NCBIfam" id="NF004225">
    <property type="entry name" value="PRK05672.1"/>
    <property type="match status" value="1"/>
</dbReference>
<evidence type="ECO:0000256" key="1">
    <source>
        <dbReference type="ARBA" id="ARBA00004496"/>
    </source>
</evidence>
<dbReference type="FunFam" id="1.10.150.870:FF:000002">
    <property type="entry name" value="Error-prone DNA polymerase"/>
    <property type="match status" value="1"/>
</dbReference>
<dbReference type="Proteomes" id="UP000528286">
    <property type="component" value="Unassembled WGS sequence"/>
</dbReference>
<dbReference type="InterPro" id="IPR003141">
    <property type="entry name" value="Pol/His_phosphatase_N"/>
</dbReference>
<dbReference type="GO" id="GO:0005737">
    <property type="term" value="C:cytoplasm"/>
    <property type="evidence" value="ECO:0007669"/>
    <property type="project" value="UniProtKB-SubCell"/>
</dbReference>
<keyword evidence="11 13" id="KW-0234">DNA repair</keyword>
<dbReference type="EC" id="2.7.7.7" evidence="3 13"/>
<dbReference type="NCBIfam" id="TIGR00594">
    <property type="entry name" value="polc"/>
    <property type="match status" value="1"/>
</dbReference>
<dbReference type="Gene3D" id="1.10.150.870">
    <property type="match status" value="1"/>
</dbReference>
<evidence type="ECO:0000256" key="3">
    <source>
        <dbReference type="ARBA" id="ARBA00012417"/>
    </source>
</evidence>
<proteinExistence type="inferred from homology"/>
<keyword evidence="9 13" id="KW-0227">DNA damage</keyword>
<dbReference type="Pfam" id="PF01336">
    <property type="entry name" value="tRNA_anti-codon"/>
    <property type="match status" value="1"/>
</dbReference>
<name>A0A7W6NN46_9HYPH</name>
<evidence type="ECO:0000256" key="13">
    <source>
        <dbReference type="HAMAP-Rule" id="MF_01902"/>
    </source>
</evidence>
<dbReference type="RefSeq" id="WP_183368548.1">
    <property type="nucleotide sequence ID" value="NZ_JACIEZ010000021.1"/>
</dbReference>
<dbReference type="GO" id="GO:0006281">
    <property type="term" value="P:DNA repair"/>
    <property type="evidence" value="ECO:0007669"/>
    <property type="project" value="UniProtKB-UniRule"/>
</dbReference>
<dbReference type="SUPFAM" id="SSF89550">
    <property type="entry name" value="PHP domain-like"/>
    <property type="match status" value="1"/>
</dbReference>
<comment type="caution">
    <text evidence="16">The sequence shown here is derived from an EMBL/GenBank/DDBJ whole genome shotgun (WGS) entry which is preliminary data.</text>
</comment>
<dbReference type="GO" id="GO:0008408">
    <property type="term" value="F:3'-5' exonuclease activity"/>
    <property type="evidence" value="ECO:0007669"/>
    <property type="project" value="InterPro"/>
</dbReference>
<dbReference type="GO" id="GO:0006260">
    <property type="term" value="P:DNA replication"/>
    <property type="evidence" value="ECO:0007669"/>
    <property type="project" value="UniProtKB-KW"/>
</dbReference>
<keyword evidence="7 13" id="KW-0548">Nucleotidyltransferase</keyword>
<dbReference type="InterPro" id="IPR016195">
    <property type="entry name" value="Pol/histidinol_Pase-like"/>
</dbReference>
<dbReference type="GO" id="GO:0003887">
    <property type="term" value="F:DNA-directed DNA polymerase activity"/>
    <property type="evidence" value="ECO:0007669"/>
    <property type="project" value="UniProtKB-UniRule"/>
</dbReference>
<evidence type="ECO:0000256" key="7">
    <source>
        <dbReference type="ARBA" id="ARBA00022695"/>
    </source>
</evidence>
<dbReference type="Pfam" id="PF17657">
    <property type="entry name" value="DNA_pol3_finger"/>
    <property type="match status" value="1"/>
</dbReference>
<evidence type="ECO:0000313" key="17">
    <source>
        <dbReference type="Proteomes" id="UP000528286"/>
    </source>
</evidence>
<feature type="domain" description="Polymerase/histidinol phosphatase N-terminal" evidence="15">
    <location>
        <begin position="12"/>
        <end position="79"/>
    </location>
</feature>
<dbReference type="InterPro" id="IPR011708">
    <property type="entry name" value="DNA_pol3_alpha_NTPase_dom"/>
</dbReference>
<sequence length="1095" mass="122370">MTDASRNGPRYAELQVTSQYSFLRGASSADELFATAALMGIEALAVVDRNSVAGIVRAHEAAKVTGVRLIVGCRLDLACGMSVLVYPTDRDAWSRLCRLLTLGKGRAGKGGCHLEWADLVAYGEGMIAVLVPDLADAVCALRLRRLRDTFGDRAYLALTLRRRPNDQMRLWELSMLAQQARVPTVVTNDVLFHEPGRRMLQDVVTAIRHNTTIDALGHRRERHADRYLKPPAEMHRLFARWPEALARTVEIMRRCTFSLDELRYQYPEERDDPALTPQQTLDRLTWEGAATRYPEGVPDEVTAALRHELALIGKLDYAPYFLTVNSIVQFARSRGILCQGRGSAANSAVCYVLGITAIDPGRNDLLFERFVSEERREPPDIDVDFEHERREEVIQWVYEHYGRDHAALTATVIRYRSKGALRDVGKAMGLPEDLLHTLSGQLWAWSETGVSDQQIRELNLNPQDRRLRLTLELAAQLRGAPRHLSQHPGGFVLTHDRLDDLVPIEPAAMVDRQIIEWDKDDIDALRFMKVDVLALGMLTCMRKGLDLIAEHKGIAVDLATIPAEDPRTYAMIRKADTLGTFQIESRAQMSMLPRLKPRTYYDLVVQVAIVRPGPIQGDMVHPYLRRREGLEEVHYPTPELEKVLGKTLGVPLFQEQAMRVAIECAGFTPGEADLLRKSMATFKFTGGVSKFRDKLIEGMVANGYDREFAERTFRQLEGFGSYGFPESHAASFALVAYASAWLKCWHPDAFCAALLNSQPMGFYAPAQIVRDARDHGVEVRPICVNASRWDCTLEPTDDETRFAVRLGLCMVKGLANAHAASIVAARADEPFASVDDLWRRCGVPVAAMTRIAEADGFGPAFSLARREALWAIKGLRDEELPLFAAASEREGGTVPEVNEPAIALRPMAAGREVVEDYSHTGLSLRRHPVSFLRADLSGRRIVSCAEAMGSRDGRWLESAGIVLVRQRPGSAKGVMFVTVEDETGTANLVVWTKVFERYRRIILSSGMIAVKGRIQREGEVVHLVAHRITDLSAELASIGQRDGAFPLPHSRGDEFHHGSPTPDPRSQPPKVTRARDMFVRDLHIDAIRVKTRDFK</sequence>
<reference evidence="16 17" key="1">
    <citation type="submission" date="2020-08" db="EMBL/GenBank/DDBJ databases">
        <title>Genomic Encyclopedia of Type Strains, Phase IV (KMG-IV): sequencing the most valuable type-strain genomes for metagenomic binning, comparative biology and taxonomic classification.</title>
        <authorList>
            <person name="Goeker M."/>
        </authorList>
    </citation>
    <scope>NUCLEOTIDE SEQUENCE [LARGE SCALE GENOMIC DNA]</scope>
    <source>
        <strain evidence="16 17">DSM 29853</strain>
    </source>
</reference>
<dbReference type="InterPro" id="IPR029460">
    <property type="entry name" value="DNAPol_HHH"/>
</dbReference>
<evidence type="ECO:0000256" key="4">
    <source>
        <dbReference type="ARBA" id="ARBA00017273"/>
    </source>
</evidence>
<comment type="catalytic activity">
    <reaction evidence="12 13">
        <text>DNA(n) + a 2'-deoxyribonucleoside 5'-triphosphate = DNA(n+1) + diphosphate</text>
        <dbReference type="Rhea" id="RHEA:22508"/>
        <dbReference type="Rhea" id="RHEA-COMP:17339"/>
        <dbReference type="Rhea" id="RHEA-COMP:17340"/>
        <dbReference type="ChEBI" id="CHEBI:33019"/>
        <dbReference type="ChEBI" id="CHEBI:61560"/>
        <dbReference type="ChEBI" id="CHEBI:173112"/>
        <dbReference type="EC" id="2.7.7.7"/>
    </reaction>
</comment>
<feature type="region of interest" description="Disordered" evidence="14">
    <location>
        <begin position="1042"/>
        <end position="1071"/>
    </location>
</feature>
<evidence type="ECO:0000256" key="8">
    <source>
        <dbReference type="ARBA" id="ARBA00022705"/>
    </source>
</evidence>
<keyword evidence="10 13" id="KW-0239">DNA-directed DNA polymerase</keyword>
<gene>
    <name evidence="13" type="primary">dnaE2</name>
    <name evidence="16" type="ORF">GGR23_004591</name>
</gene>
<dbReference type="InterPro" id="IPR023073">
    <property type="entry name" value="DnaE2"/>
</dbReference>
<dbReference type="Pfam" id="PF02811">
    <property type="entry name" value="PHP"/>
    <property type="match status" value="1"/>
</dbReference>
<evidence type="ECO:0000256" key="11">
    <source>
        <dbReference type="ARBA" id="ARBA00023204"/>
    </source>
</evidence>
<dbReference type="CDD" id="cd07434">
    <property type="entry name" value="PHP_PolIIIA_DnaE2"/>
    <property type="match status" value="1"/>
</dbReference>
<protein>
    <recommendedName>
        <fullName evidence="4 13">Error-prone DNA polymerase</fullName>
        <ecNumber evidence="3 13">2.7.7.7</ecNumber>
    </recommendedName>
</protein>
<dbReference type="InterPro" id="IPR004365">
    <property type="entry name" value="NA-bd_OB_tRNA"/>
</dbReference>
<keyword evidence="6 13" id="KW-0808">Transferase</keyword>
<keyword evidence="17" id="KW-1185">Reference proteome</keyword>
<evidence type="ECO:0000256" key="14">
    <source>
        <dbReference type="SAM" id="MobiDB-lite"/>
    </source>
</evidence>
<dbReference type="Gene3D" id="3.20.20.140">
    <property type="entry name" value="Metal-dependent hydrolases"/>
    <property type="match status" value="1"/>
</dbReference>
<evidence type="ECO:0000259" key="15">
    <source>
        <dbReference type="SMART" id="SM00481"/>
    </source>
</evidence>
<dbReference type="InterPro" id="IPR004805">
    <property type="entry name" value="DnaE2/DnaE/PolC"/>
</dbReference>
<dbReference type="InterPro" id="IPR004013">
    <property type="entry name" value="PHP_dom"/>
</dbReference>
<comment type="similarity">
    <text evidence="2 13">Belongs to the DNA polymerase type-C family. DnaE2 subfamily.</text>
</comment>
<dbReference type="HAMAP" id="MF_01902">
    <property type="entry name" value="DNApol_error_prone"/>
    <property type="match status" value="1"/>
</dbReference>
<evidence type="ECO:0000256" key="6">
    <source>
        <dbReference type="ARBA" id="ARBA00022679"/>
    </source>
</evidence>